<gene>
    <name evidence="2" type="ORF">BD311DRAFT_753889</name>
</gene>
<dbReference type="OrthoDB" id="3270420at2759"/>
<sequence>MPPALISAPRARRMTLDLPSSPIDVLYSTDHKLALESTSPKPCIVPGNALHLIDEDPSAPRSATPSSLIVVGDESEHGAEPGTDGEFEGEAEDEEGEGVGQTRSASQPPTGEGNGTVRPPLRVRFRSRVRITSGTHRNRHHASMAGGSTPGSSTSDSPSSSISAPLRYQADENGTWGPIGKRLSAYAAAGGGWQRKTQVQVQTTDRQANGAQNGAGRRRGGTKGARGYNERTPLLRPPAGAVHPESEDEESQAMSEDERTMRASALRREEEAVFGKWPWRIFNRHWWWWHVEPVLCCCCSDDSDYEEF</sequence>
<feature type="region of interest" description="Disordered" evidence="1">
    <location>
        <begin position="72"/>
        <end position="164"/>
    </location>
</feature>
<proteinExistence type="predicted"/>
<feature type="compositionally biased region" description="Polar residues" evidence="1">
    <location>
        <begin position="195"/>
        <end position="205"/>
    </location>
</feature>
<feature type="region of interest" description="Disordered" evidence="1">
    <location>
        <begin position="192"/>
        <end position="258"/>
    </location>
</feature>
<name>A0A4Q9MWE5_9APHY</name>
<dbReference type="Proteomes" id="UP000292957">
    <property type="component" value="Unassembled WGS sequence"/>
</dbReference>
<feature type="compositionally biased region" description="Low complexity" evidence="1">
    <location>
        <begin position="206"/>
        <end position="215"/>
    </location>
</feature>
<dbReference type="AlphaFoldDB" id="A0A4Q9MWE5"/>
<feature type="compositionally biased region" description="Acidic residues" evidence="1">
    <location>
        <begin position="83"/>
        <end position="97"/>
    </location>
</feature>
<evidence type="ECO:0000313" key="2">
    <source>
        <dbReference type="EMBL" id="TBU30821.1"/>
    </source>
</evidence>
<accession>A0A4Q9MWE5</accession>
<dbReference type="EMBL" id="ML143403">
    <property type="protein sequence ID" value="TBU30821.1"/>
    <property type="molecule type" value="Genomic_DNA"/>
</dbReference>
<organism evidence="2">
    <name type="scientific">Dichomitus squalens</name>
    <dbReference type="NCBI Taxonomy" id="114155"/>
    <lineage>
        <taxon>Eukaryota</taxon>
        <taxon>Fungi</taxon>
        <taxon>Dikarya</taxon>
        <taxon>Basidiomycota</taxon>
        <taxon>Agaricomycotina</taxon>
        <taxon>Agaricomycetes</taxon>
        <taxon>Polyporales</taxon>
        <taxon>Polyporaceae</taxon>
        <taxon>Dichomitus</taxon>
    </lineage>
</organism>
<protein>
    <submittedName>
        <fullName evidence="2">Uncharacterized protein</fullName>
    </submittedName>
</protein>
<evidence type="ECO:0000256" key="1">
    <source>
        <dbReference type="SAM" id="MobiDB-lite"/>
    </source>
</evidence>
<reference evidence="2" key="1">
    <citation type="submission" date="2019-01" db="EMBL/GenBank/DDBJ databases">
        <title>Draft genome sequences of three monokaryotic isolates of the white-rot basidiomycete fungus Dichomitus squalens.</title>
        <authorList>
            <consortium name="DOE Joint Genome Institute"/>
            <person name="Lopez S.C."/>
            <person name="Andreopoulos B."/>
            <person name="Pangilinan J."/>
            <person name="Lipzen A."/>
            <person name="Riley R."/>
            <person name="Ahrendt S."/>
            <person name="Ng V."/>
            <person name="Barry K."/>
            <person name="Daum C."/>
            <person name="Grigoriev I.V."/>
            <person name="Hilden K.S."/>
            <person name="Makela M.R."/>
            <person name="de Vries R.P."/>
        </authorList>
    </citation>
    <scope>NUCLEOTIDE SEQUENCE [LARGE SCALE GENOMIC DNA]</scope>
    <source>
        <strain evidence="2">OM18370.1</strain>
    </source>
</reference>
<feature type="compositionally biased region" description="Low complexity" evidence="1">
    <location>
        <begin position="143"/>
        <end position="164"/>
    </location>
</feature>